<dbReference type="InterPro" id="IPR009057">
    <property type="entry name" value="Homeodomain-like_sf"/>
</dbReference>
<feature type="domain" description="HTH psq-type" evidence="3">
    <location>
        <begin position="721"/>
        <end position="773"/>
    </location>
</feature>
<feature type="compositionally biased region" description="Polar residues" evidence="2">
    <location>
        <begin position="258"/>
        <end position="272"/>
    </location>
</feature>
<feature type="compositionally biased region" description="Basic and acidic residues" evidence="2">
    <location>
        <begin position="578"/>
        <end position="592"/>
    </location>
</feature>
<dbReference type="AlphaFoldDB" id="A0A6J8B9R4"/>
<accession>A0A6J8B9R4</accession>
<evidence type="ECO:0000256" key="1">
    <source>
        <dbReference type="PROSITE-ProRule" id="PRU00320"/>
    </source>
</evidence>
<dbReference type="OrthoDB" id="6150478at2759"/>
<feature type="compositionally biased region" description="Low complexity" evidence="2">
    <location>
        <begin position="425"/>
        <end position="438"/>
    </location>
</feature>
<dbReference type="Pfam" id="PF05225">
    <property type="entry name" value="HTH_psq"/>
    <property type="match status" value="1"/>
</dbReference>
<proteinExistence type="predicted"/>
<dbReference type="InterPro" id="IPR025874">
    <property type="entry name" value="DZR"/>
</dbReference>
<feature type="compositionally biased region" description="Basic and acidic residues" evidence="2">
    <location>
        <begin position="508"/>
        <end position="525"/>
    </location>
</feature>
<comment type="subcellular location">
    <subcellularLocation>
        <location evidence="1">Nucleus</location>
    </subcellularLocation>
</comment>
<dbReference type="EMBL" id="CACVKT020002931">
    <property type="protein sequence ID" value="CAC5380692.1"/>
    <property type="molecule type" value="Genomic_DNA"/>
</dbReference>
<dbReference type="InterPro" id="IPR007889">
    <property type="entry name" value="HTH_Psq"/>
</dbReference>
<feature type="region of interest" description="Disordered" evidence="2">
    <location>
        <begin position="125"/>
        <end position="153"/>
    </location>
</feature>
<gene>
    <name evidence="4" type="ORF">MCOR_16641</name>
</gene>
<protein>
    <recommendedName>
        <fullName evidence="3">HTH psq-type domain-containing protein</fullName>
    </recommendedName>
</protein>
<organism evidence="4 5">
    <name type="scientific">Mytilus coruscus</name>
    <name type="common">Sea mussel</name>
    <dbReference type="NCBI Taxonomy" id="42192"/>
    <lineage>
        <taxon>Eukaryota</taxon>
        <taxon>Metazoa</taxon>
        <taxon>Spiralia</taxon>
        <taxon>Lophotrochozoa</taxon>
        <taxon>Mollusca</taxon>
        <taxon>Bivalvia</taxon>
        <taxon>Autobranchia</taxon>
        <taxon>Pteriomorphia</taxon>
        <taxon>Mytilida</taxon>
        <taxon>Mytiloidea</taxon>
        <taxon>Mytilidae</taxon>
        <taxon>Mytilinae</taxon>
        <taxon>Mytilus</taxon>
    </lineage>
</organism>
<feature type="compositionally biased region" description="Basic and acidic residues" evidence="2">
    <location>
        <begin position="374"/>
        <end position="394"/>
    </location>
</feature>
<feature type="DNA-binding region" description="H-T-H motif" evidence="1">
    <location>
        <begin position="749"/>
        <end position="769"/>
    </location>
</feature>
<dbReference type="Gene3D" id="1.10.10.60">
    <property type="entry name" value="Homeodomain-like"/>
    <property type="match status" value="1"/>
</dbReference>
<dbReference type="GO" id="GO:0003677">
    <property type="term" value="F:DNA binding"/>
    <property type="evidence" value="ECO:0007669"/>
    <property type="project" value="UniProtKB-UniRule"/>
</dbReference>
<feature type="compositionally biased region" description="Low complexity" evidence="2">
    <location>
        <begin position="618"/>
        <end position="629"/>
    </location>
</feature>
<keyword evidence="1" id="KW-0238">DNA-binding</keyword>
<feature type="compositionally biased region" description="Polar residues" evidence="2">
    <location>
        <begin position="459"/>
        <end position="498"/>
    </location>
</feature>
<evidence type="ECO:0000259" key="3">
    <source>
        <dbReference type="PROSITE" id="PS50960"/>
    </source>
</evidence>
<dbReference type="PROSITE" id="PS50960">
    <property type="entry name" value="HTH_PSQ"/>
    <property type="match status" value="1"/>
</dbReference>
<sequence length="790" mass="86125">MKCTNESCKAEIPVGARFCTGCGTEVQTPVPVKTTLCPSCNNIVVEGYKFCHSCGGKIDPALFIDRVCYGIKGDGQKCNAVLTSGTKFCPSCGTPQDTSNTHDTNNKDDLPGDALLKLNLQITQQKEDNLDETTSSTKEEHGSSGSSSPEIWEAPTITLASNDKKTGSVEEIVQQAGSQMNPAKIELDVPRNTTDEQAVKTIETGEGLELTDQQSNKPQGSEQAGPVDNEIPGLTDQQTGELQNSSNTDPVDRESPGLTDQQTGESQNSSHTGPVDKEIPGLTDQQTGELHNSSHTSTVDKETPELTDQLIGKPDGNELICPDDKEGSGQTDQQTVEPKCIGCSSPIDNEGPGLRDQESGRLQGNENAGPVDKASSDLADKQAGEPEGSERSSPVDKGGQGLTDQKSSESEAENILSDTKKEASTTEAPTTEASTTETDTLKGATAEEMDVTETKQETNKSVQTESEITNMETQITGPQSDHSNGNGNQNSEKPNNVTEIDDQNTKLQGDESDRDKQEQKEKDIIENPSNVQKPEIKEDATETELQVILISDSESVEDEQGRNEELVNTNVKPTKRKLKEEEGQIKKIKGGEENENLDCNKGVQHMNTQSDEKYGIQETGEPGNTNGNTGQSGEIIAEQAKNTKDENRQDTEKTNKKPIDDQLVKQRENTDEEKRLKENSNQGEDQLPTKRITRSMQANKNGDQSNQTKELPKKNDFQIQMGKRNKYRNYALEDIKNAVQMVENKSMSIRSASRQYNVPKTTIIDKLNGRSSLQARSGPNPVLYSVRKKC</sequence>
<feature type="compositionally biased region" description="Polar residues" evidence="2">
    <location>
        <begin position="211"/>
        <end position="222"/>
    </location>
</feature>
<evidence type="ECO:0000313" key="4">
    <source>
        <dbReference type="EMBL" id="CAC5380692.1"/>
    </source>
</evidence>
<feature type="compositionally biased region" description="Polar residues" evidence="2">
    <location>
        <begin position="283"/>
        <end position="297"/>
    </location>
</feature>
<dbReference type="GO" id="GO:0005634">
    <property type="term" value="C:nucleus"/>
    <property type="evidence" value="ECO:0007669"/>
    <property type="project" value="UniProtKB-SubCell"/>
</dbReference>
<feature type="compositionally biased region" description="Polar residues" evidence="2">
    <location>
        <begin position="694"/>
        <end position="709"/>
    </location>
</feature>
<evidence type="ECO:0000256" key="2">
    <source>
        <dbReference type="SAM" id="MobiDB-lite"/>
    </source>
</evidence>
<feature type="region of interest" description="Disordered" evidence="2">
    <location>
        <begin position="205"/>
        <end position="722"/>
    </location>
</feature>
<dbReference type="Proteomes" id="UP000507470">
    <property type="component" value="Unassembled WGS sequence"/>
</dbReference>
<name>A0A6J8B9R4_MYTCO</name>
<dbReference type="SUPFAM" id="SSF46689">
    <property type="entry name" value="Homeodomain-like"/>
    <property type="match status" value="1"/>
</dbReference>
<dbReference type="Pfam" id="PF12773">
    <property type="entry name" value="DZR"/>
    <property type="match status" value="1"/>
</dbReference>
<evidence type="ECO:0000313" key="5">
    <source>
        <dbReference type="Proteomes" id="UP000507470"/>
    </source>
</evidence>
<reference evidence="4 5" key="1">
    <citation type="submission" date="2020-06" db="EMBL/GenBank/DDBJ databases">
        <authorList>
            <person name="Li R."/>
            <person name="Bekaert M."/>
        </authorList>
    </citation>
    <scope>NUCLEOTIDE SEQUENCE [LARGE SCALE GENOMIC DNA]</scope>
    <source>
        <strain evidence="5">wild</strain>
    </source>
</reference>
<keyword evidence="1" id="KW-0539">Nucleus</keyword>
<feature type="compositionally biased region" description="Basic and acidic residues" evidence="2">
    <location>
        <begin position="641"/>
        <end position="678"/>
    </location>
</feature>
<keyword evidence="5" id="KW-1185">Reference proteome</keyword>
<feature type="compositionally biased region" description="Polar residues" evidence="2">
    <location>
        <begin position="235"/>
        <end position="249"/>
    </location>
</feature>